<dbReference type="EC" id="2.4.1.218" evidence="4"/>
<dbReference type="Gene3D" id="3.40.50.2000">
    <property type="entry name" value="Glycogen Phosphorylase B"/>
    <property type="match status" value="1"/>
</dbReference>
<evidence type="ECO:0000256" key="1">
    <source>
        <dbReference type="ARBA" id="ARBA00009995"/>
    </source>
</evidence>
<dbReference type="PANTHER" id="PTHR48046:SF6">
    <property type="entry name" value="GLYCOSYLTRANSFERASE"/>
    <property type="match status" value="1"/>
</dbReference>
<organism evidence="4 5">
    <name type="scientific">Apostasia shenzhenica</name>
    <dbReference type="NCBI Taxonomy" id="1088818"/>
    <lineage>
        <taxon>Eukaryota</taxon>
        <taxon>Viridiplantae</taxon>
        <taxon>Streptophyta</taxon>
        <taxon>Embryophyta</taxon>
        <taxon>Tracheophyta</taxon>
        <taxon>Spermatophyta</taxon>
        <taxon>Magnoliopsida</taxon>
        <taxon>Liliopsida</taxon>
        <taxon>Asparagales</taxon>
        <taxon>Orchidaceae</taxon>
        <taxon>Apostasioideae</taxon>
        <taxon>Apostasia</taxon>
    </lineage>
</organism>
<gene>
    <name evidence="4" type="primary">UGT72B1</name>
    <name evidence="4" type="ORF">AXF42_Ash014610</name>
</gene>
<keyword evidence="2 4" id="KW-0328">Glycosyltransferase</keyword>
<dbReference type="SUPFAM" id="SSF53756">
    <property type="entry name" value="UDP-Glycosyltransferase/glycogen phosphorylase"/>
    <property type="match status" value="1"/>
</dbReference>
<dbReference type="FunFam" id="3.40.50.2000:FF:000056">
    <property type="entry name" value="Glycosyltransferase"/>
    <property type="match status" value="1"/>
</dbReference>
<proteinExistence type="inferred from homology"/>
<dbReference type="Proteomes" id="UP000236161">
    <property type="component" value="Unassembled WGS sequence"/>
</dbReference>
<keyword evidence="5" id="KW-1185">Reference proteome</keyword>
<dbReference type="InterPro" id="IPR002213">
    <property type="entry name" value="UDP_glucos_trans"/>
</dbReference>
<dbReference type="CDD" id="cd03784">
    <property type="entry name" value="GT1_Gtf-like"/>
    <property type="match status" value="1"/>
</dbReference>
<dbReference type="GO" id="GO:0050505">
    <property type="term" value="F:hydroquinone glucosyltransferase activity"/>
    <property type="evidence" value="ECO:0007669"/>
    <property type="project" value="UniProtKB-EC"/>
</dbReference>
<comment type="similarity">
    <text evidence="1">Belongs to the UDP-glycosyltransferase family.</text>
</comment>
<sequence>MSGQRFLWVVSKQSDVSGGGAYFNPQSTRDPLGFLPEGFLERTKEKGMVVPCWAPQPKVLAHGAVGGFLSYCGWNSTLESIVNGVPMIAWPLYAEQPMNAEMLVEKVKVALRPLQTRNDGLVRKEEIAEVV</sequence>
<evidence type="ECO:0000256" key="2">
    <source>
        <dbReference type="ARBA" id="ARBA00022676"/>
    </source>
</evidence>
<dbReference type="AlphaFoldDB" id="A0A2I0AK62"/>
<accession>A0A2I0AK62</accession>
<dbReference type="PANTHER" id="PTHR48046">
    <property type="entry name" value="UDP-GLYCOSYLTRANSFERASE 72E1"/>
    <property type="match status" value="1"/>
</dbReference>
<evidence type="ECO:0000313" key="4">
    <source>
        <dbReference type="EMBL" id="PKA55938.1"/>
    </source>
</evidence>
<evidence type="ECO:0000256" key="3">
    <source>
        <dbReference type="ARBA" id="ARBA00022679"/>
    </source>
</evidence>
<keyword evidence="3 4" id="KW-0808">Transferase</keyword>
<reference evidence="4 5" key="1">
    <citation type="journal article" date="2017" name="Nature">
        <title>The Apostasia genome and the evolution of orchids.</title>
        <authorList>
            <person name="Zhang G.Q."/>
            <person name="Liu K.W."/>
            <person name="Li Z."/>
            <person name="Lohaus R."/>
            <person name="Hsiao Y.Y."/>
            <person name="Niu S.C."/>
            <person name="Wang J.Y."/>
            <person name="Lin Y.C."/>
            <person name="Xu Q."/>
            <person name="Chen L.J."/>
            <person name="Yoshida K."/>
            <person name="Fujiwara S."/>
            <person name="Wang Z.W."/>
            <person name="Zhang Y.Q."/>
            <person name="Mitsuda N."/>
            <person name="Wang M."/>
            <person name="Liu G.H."/>
            <person name="Pecoraro L."/>
            <person name="Huang H.X."/>
            <person name="Xiao X.J."/>
            <person name="Lin M."/>
            <person name="Wu X.Y."/>
            <person name="Wu W.L."/>
            <person name="Chen Y.Y."/>
            <person name="Chang S.B."/>
            <person name="Sakamoto S."/>
            <person name="Ohme-Takagi M."/>
            <person name="Yagi M."/>
            <person name="Zeng S.J."/>
            <person name="Shen C.Y."/>
            <person name="Yeh C.M."/>
            <person name="Luo Y.B."/>
            <person name="Tsai W.C."/>
            <person name="Van de Peer Y."/>
            <person name="Liu Z.J."/>
        </authorList>
    </citation>
    <scope>NUCLEOTIDE SEQUENCE [LARGE SCALE GENOMIC DNA]</scope>
    <source>
        <strain evidence="5">cv. Shenzhen</strain>
        <tissue evidence="4">Stem</tissue>
    </source>
</reference>
<name>A0A2I0AK62_9ASPA</name>
<dbReference type="Pfam" id="PF00201">
    <property type="entry name" value="UDPGT"/>
    <property type="match status" value="1"/>
</dbReference>
<dbReference type="OrthoDB" id="694549at2759"/>
<evidence type="ECO:0000313" key="5">
    <source>
        <dbReference type="Proteomes" id="UP000236161"/>
    </source>
</evidence>
<dbReference type="EMBL" id="KZ451976">
    <property type="protein sequence ID" value="PKA55938.1"/>
    <property type="molecule type" value="Genomic_DNA"/>
</dbReference>
<protein>
    <submittedName>
        <fullName evidence="4">UDP-glycosyltransferase 72B1</fullName>
        <ecNumber evidence="4">2.4.1.218</ecNumber>
    </submittedName>
</protein>